<protein>
    <submittedName>
        <fullName evidence="1">Uncharacterized protein</fullName>
    </submittedName>
</protein>
<gene>
    <name evidence="1" type="ORF">AN477_13985</name>
</gene>
<dbReference type="AlphaFoldDB" id="A0A0P9EVX6"/>
<sequence length="90" mass="9977">MIQKLSEKLYFAYEPNSYNCKPILFEVTTDEGLQEVARLSNLHTGEIYFASVDEFAQAEGVERLTDDCCSGKPVGATWDAANGSVFYIGL</sequence>
<keyword evidence="2" id="KW-1185">Reference proteome</keyword>
<dbReference type="PATRIC" id="fig|471514.4.peg.3493"/>
<dbReference type="RefSeq" id="WP_054969789.1">
    <property type="nucleotide sequence ID" value="NZ_LJCO01000056.1"/>
</dbReference>
<proteinExistence type="predicted"/>
<reference evidence="1 2" key="1">
    <citation type="submission" date="2015-09" db="EMBL/GenBank/DDBJ databases">
        <title>Draft genome sequence of Alicyclobacillus ferrooxydans DSM 22381.</title>
        <authorList>
            <person name="Hemp J."/>
        </authorList>
    </citation>
    <scope>NUCLEOTIDE SEQUENCE [LARGE SCALE GENOMIC DNA]</scope>
    <source>
        <strain evidence="1 2">TC-34</strain>
    </source>
</reference>
<evidence type="ECO:0000313" key="1">
    <source>
        <dbReference type="EMBL" id="KPV43190.1"/>
    </source>
</evidence>
<dbReference type="EMBL" id="LJCO01000056">
    <property type="protein sequence ID" value="KPV43190.1"/>
    <property type="molecule type" value="Genomic_DNA"/>
</dbReference>
<name>A0A0P9EVX6_9BACL</name>
<organism evidence="1 2">
    <name type="scientific">Alicyclobacillus ferrooxydans</name>
    <dbReference type="NCBI Taxonomy" id="471514"/>
    <lineage>
        <taxon>Bacteria</taxon>
        <taxon>Bacillati</taxon>
        <taxon>Bacillota</taxon>
        <taxon>Bacilli</taxon>
        <taxon>Bacillales</taxon>
        <taxon>Alicyclobacillaceae</taxon>
        <taxon>Alicyclobacillus</taxon>
    </lineage>
</organism>
<comment type="caution">
    <text evidence="1">The sequence shown here is derived from an EMBL/GenBank/DDBJ whole genome shotgun (WGS) entry which is preliminary data.</text>
</comment>
<accession>A0A0P9EVX6</accession>
<dbReference type="Proteomes" id="UP000050482">
    <property type="component" value="Unassembled WGS sequence"/>
</dbReference>
<evidence type="ECO:0000313" key="2">
    <source>
        <dbReference type="Proteomes" id="UP000050482"/>
    </source>
</evidence>